<feature type="transmembrane region" description="Helical" evidence="8">
    <location>
        <begin position="121"/>
        <end position="147"/>
    </location>
</feature>
<evidence type="ECO:0000256" key="1">
    <source>
        <dbReference type="ARBA" id="ARBA00004370"/>
    </source>
</evidence>
<protein>
    <submittedName>
        <fullName evidence="10">Guanylate cyclase</fullName>
    </submittedName>
</protein>
<keyword evidence="4 8" id="KW-1133">Transmembrane helix</keyword>
<accession>A0AAX4PI47</accession>
<dbReference type="GO" id="GO:0035556">
    <property type="term" value="P:intracellular signal transduction"/>
    <property type="evidence" value="ECO:0007669"/>
    <property type="project" value="InterPro"/>
</dbReference>
<keyword evidence="2 8" id="KW-0812">Transmembrane</keyword>
<organism evidence="10 11">
    <name type="scientific">Chloropicon roscoffensis</name>
    <dbReference type="NCBI Taxonomy" id="1461544"/>
    <lineage>
        <taxon>Eukaryota</taxon>
        <taxon>Viridiplantae</taxon>
        <taxon>Chlorophyta</taxon>
        <taxon>Chloropicophyceae</taxon>
        <taxon>Chloropicales</taxon>
        <taxon>Chloropicaceae</taxon>
        <taxon>Chloropicon</taxon>
    </lineage>
</organism>
<evidence type="ECO:0000256" key="4">
    <source>
        <dbReference type="ARBA" id="ARBA00022989"/>
    </source>
</evidence>
<name>A0AAX4PI47_9CHLO</name>
<dbReference type="Pfam" id="PF00211">
    <property type="entry name" value="Guanylate_cyc"/>
    <property type="match status" value="2"/>
</dbReference>
<sequence>MVLYGVLVSSVARRALSEGSRDPRYDFEMETRGASKRGEPMRLPKQFVLLGFKDSRLEAEYMNDLVVVEKKSIVIGYLLCCALVALGIFTYDTAGINSTATDVLQNPDSKRDYGHSARDTFLAMLDVVVTLGSLLLGFAATLVIYRFDRFDKEWIVHVAETVYLIFIVFMGWDMAKLSTGRDELAFPVGGWVYQLAFFYLPPFIVVFFMALPFAQTLLIVTLAVLTFFVIVPLTKGLYDQLSESYLQEHFDQSPILNEVCNASMLNYAACYESTVLRLSLSITVLLIIALGIIVVSKNRDERSRAAYLNKRVVEAQRALVLRQKEQRERLLTRQKKTQEDLIHSIFPKVIAEDLIAKQDPAEMDLSPSDTSGSDWGASSSLRSFTMHAQAAEETMGRSFRHTIARFHYNVTILFTDIVGFTAMSQEAAPWEVMHFLHKLFVSFDDLVSADSQLWKVETIGDAFMVASGLNSLHESSDSNRQVQFLHTEDGNEQIELHHETGEGSSGVLSIATSKASSGVAFSGRLSLCNPQEPAADPEVEPNVVSPTLELVTKPAAIAALRFGVEAIEEAANHWMPNGERCQIRAGAHTGDVCSGVVGSRMPRYCLFGDTVNTASRMESSGLPGRMQISEVTHDLVKDTEGFSWELRGHLDLKGKGEMKSYLLEGTTKNTL</sequence>
<dbReference type="GO" id="GO:0005886">
    <property type="term" value="C:plasma membrane"/>
    <property type="evidence" value="ECO:0007669"/>
    <property type="project" value="TreeGrafter"/>
</dbReference>
<feature type="transmembrane region" description="Helical" evidence="8">
    <location>
        <begin position="274"/>
        <end position="295"/>
    </location>
</feature>
<evidence type="ECO:0000256" key="5">
    <source>
        <dbReference type="ARBA" id="ARBA00023136"/>
    </source>
</evidence>
<dbReference type="EMBL" id="CP151512">
    <property type="protein sequence ID" value="WZN65511.1"/>
    <property type="molecule type" value="Genomic_DNA"/>
</dbReference>
<dbReference type="SMART" id="SM00044">
    <property type="entry name" value="CYCc"/>
    <property type="match status" value="1"/>
</dbReference>
<feature type="transmembrane region" description="Helical" evidence="8">
    <location>
        <begin position="72"/>
        <end position="91"/>
    </location>
</feature>
<dbReference type="InterPro" id="IPR001054">
    <property type="entry name" value="A/G_cyclase"/>
</dbReference>
<keyword evidence="3" id="KW-0547">Nucleotide-binding</keyword>
<feature type="transmembrane region" description="Helical" evidence="8">
    <location>
        <begin position="217"/>
        <end position="238"/>
    </location>
</feature>
<comment type="subcellular location">
    <subcellularLocation>
        <location evidence="1">Membrane</location>
    </subcellularLocation>
</comment>
<dbReference type="AlphaFoldDB" id="A0AAX4PI47"/>
<feature type="domain" description="Guanylate cyclase" evidence="9">
    <location>
        <begin position="411"/>
        <end position="618"/>
    </location>
</feature>
<feature type="transmembrane region" description="Helical" evidence="8">
    <location>
        <begin position="192"/>
        <end position="210"/>
    </location>
</feature>
<keyword evidence="11" id="KW-1185">Reference proteome</keyword>
<dbReference type="GO" id="GO:0000166">
    <property type="term" value="F:nucleotide binding"/>
    <property type="evidence" value="ECO:0007669"/>
    <property type="project" value="UniProtKB-KW"/>
</dbReference>
<dbReference type="PROSITE" id="PS00452">
    <property type="entry name" value="GUANYLATE_CYCLASE_1"/>
    <property type="match status" value="1"/>
</dbReference>
<comment type="similarity">
    <text evidence="7">Belongs to the adenylyl cyclase class-4/guanylyl cyclase family.</text>
</comment>
<feature type="transmembrane region" description="Helical" evidence="8">
    <location>
        <begin position="154"/>
        <end position="172"/>
    </location>
</feature>
<evidence type="ECO:0000259" key="9">
    <source>
        <dbReference type="PROSITE" id="PS50125"/>
    </source>
</evidence>
<dbReference type="GO" id="GO:0007168">
    <property type="term" value="P:receptor guanylyl cyclase signaling pathway"/>
    <property type="evidence" value="ECO:0007669"/>
    <property type="project" value="TreeGrafter"/>
</dbReference>
<dbReference type="Gene3D" id="3.30.70.1230">
    <property type="entry name" value="Nucleotide cyclase"/>
    <property type="match status" value="1"/>
</dbReference>
<gene>
    <name evidence="10" type="ORF">HKI87_12g70700</name>
</gene>
<dbReference type="GO" id="GO:0004016">
    <property type="term" value="F:adenylate cyclase activity"/>
    <property type="evidence" value="ECO:0007669"/>
    <property type="project" value="TreeGrafter"/>
</dbReference>
<proteinExistence type="inferred from homology"/>
<dbReference type="PROSITE" id="PS50125">
    <property type="entry name" value="GUANYLATE_CYCLASE_2"/>
    <property type="match status" value="1"/>
</dbReference>
<evidence type="ECO:0000256" key="2">
    <source>
        <dbReference type="ARBA" id="ARBA00022692"/>
    </source>
</evidence>
<dbReference type="CDD" id="cd07302">
    <property type="entry name" value="CHD"/>
    <property type="match status" value="1"/>
</dbReference>
<keyword evidence="6 7" id="KW-0456">Lyase</keyword>
<dbReference type="SUPFAM" id="SSF55073">
    <property type="entry name" value="Nucleotide cyclase"/>
    <property type="match status" value="1"/>
</dbReference>
<dbReference type="InterPro" id="IPR029787">
    <property type="entry name" value="Nucleotide_cyclase"/>
</dbReference>
<dbReference type="InterPro" id="IPR050401">
    <property type="entry name" value="Cyclic_nucleotide_synthase"/>
</dbReference>
<dbReference type="PANTHER" id="PTHR11920:SF335">
    <property type="entry name" value="GUANYLATE CYCLASE"/>
    <property type="match status" value="1"/>
</dbReference>
<evidence type="ECO:0000256" key="8">
    <source>
        <dbReference type="SAM" id="Phobius"/>
    </source>
</evidence>
<reference evidence="10 11" key="1">
    <citation type="submission" date="2024-03" db="EMBL/GenBank/DDBJ databases">
        <title>Complete genome sequence of the green alga Chloropicon roscoffensis RCC1871.</title>
        <authorList>
            <person name="Lemieux C."/>
            <person name="Pombert J.-F."/>
            <person name="Otis C."/>
            <person name="Turmel M."/>
        </authorList>
    </citation>
    <scope>NUCLEOTIDE SEQUENCE [LARGE SCALE GENOMIC DNA]</scope>
    <source>
        <strain evidence="10 11">RCC1871</strain>
    </source>
</reference>
<dbReference type="InterPro" id="IPR018297">
    <property type="entry name" value="A/G_cyclase_CS"/>
</dbReference>
<keyword evidence="5 8" id="KW-0472">Membrane</keyword>
<dbReference type="GO" id="GO:0001653">
    <property type="term" value="F:peptide receptor activity"/>
    <property type="evidence" value="ECO:0007669"/>
    <property type="project" value="TreeGrafter"/>
</dbReference>
<evidence type="ECO:0000256" key="6">
    <source>
        <dbReference type="ARBA" id="ARBA00023239"/>
    </source>
</evidence>
<dbReference type="Proteomes" id="UP001472866">
    <property type="component" value="Chromosome 12"/>
</dbReference>
<evidence type="ECO:0000313" key="11">
    <source>
        <dbReference type="Proteomes" id="UP001472866"/>
    </source>
</evidence>
<evidence type="ECO:0000313" key="10">
    <source>
        <dbReference type="EMBL" id="WZN65511.1"/>
    </source>
</evidence>
<evidence type="ECO:0000256" key="3">
    <source>
        <dbReference type="ARBA" id="ARBA00022741"/>
    </source>
</evidence>
<evidence type="ECO:0000256" key="7">
    <source>
        <dbReference type="RuleBase" id="RU000405"/>
    </source>
</evidence>
<dbReference type="GO" id="GO:0004383">
    <property type="term" value="F:guanylate cyclase activity"/>
    <property type="evidence" value="ECO:0007669"/>
    <property type="project" value="TreeGrafter"/>
</dbReference>
<dbReference type="PANTHER" id="PTHR11920">
    <property type="entry name" value="GUANYLYL CYCLASE"/>
    <property type="match status" value="1"/>
</dbReference>